<reference evidence="1 2" key="1">
    <citation type="journal article" date="2018" name="Science">
        <title>The opium poppy genome and morphinan production.</title>
        <authorList>
            <person name="Guo L."/>
            <person name="Winzer T."/>
            <person name="Yang X."/>
            <person name="Li Y."/>
            <person name="Ning Z."/>
            <person name="He Z."/>
            <person name="Teodor R."/>
            <person name="Lu Y."/>
            <person name="Bowser T.A."/>
            <person name="Graham I.A."/>
            <person name="Ye K."/>
        </authorList>
    </citation>
    <scope>NUCLEOTIDE SEQUENCE [LARGE SCALE GENOMIC DNA]</scope>
    <source>
        <strain evidence="2">cv. HN1</strain>
        <tissue evidence="1">Leaves</tissue>
    </source>
</reference>
<dbReference type="Proteomes" id="UP000316621">
    <property type="component" value="Chromosome 7"/>
</dbReference>
<gene>
    <name evidence="1" type="ORF">C5167_034883</name>
</gene>
<name>A0A4Y7KI02_PAPSO</name>
<keyword evidence="2" id="KW-1185">Reference proteome</keyword>
<evidence type="ECO:0000313" key="1">
    <source>
        <dbReference type="EMBL" id="RZC71698.1"/>
    </source>
</evidence>
<dbReference type="Gramene" id="RZC71698">
    <property type="protein sequence ID" value="RZC71698"/>
    <property type="gene ID" value="C5167_034883"/>
</dbReference>
<evidence type="ECO:0000313" key="2">
    <source>
        <dbReference type="Proteomes" id="UP000316621"/>
    </source>
</evidence>
<sequence length="74" mass="8096">MELTTWNFARFLVIHVAGDIVHQLLQSLGFGCGTTAKRHMTYLHIKKKCIIGIHLPLGSSSESPGPPFGCGVYI</sequence>
<proteinExistence type="predicted"/>
<protein>
    <submittedName>
        <fullName evidence="1">Uncharacterized protein</fullName>
    </submittedName>
</protein>
<dbReference type="EMBL" id="CM010721">
    <property type="protein sequence ID" value="RZC71698.1"/>
    <property type="molecule type" value="Genomic_DNA"/>
</dbReference>
<dbReference type="AlphaFoldDB" id="A0A4Y7KI02"/>
<organism evidence="1 2">
    <name type="scientific">Papaver somniferum</name>
    <name type="common">Opium poppy</name>
    <dbReference type="NCBI Taxonomy" id="3469"/>
    <lineage>
        <taxon>Eukaryota</taxon>
        <taxon>Viridiplantae</taxon>
        <taxon>Streptophyta</taxon>
        <taxon>Embryophyta</taxon>
        <taxon>Tracheophyta</taxon>
        <taxon>Spermatophyta</taxon>
        <taxon>Magnoliopsida</taxon>
        <taxon>Ranunculales</taxon>
        <taxon>Papaveraceae</taxon>
        <taxon>Papaveroideae</taxon>
        <taxon>Papaver</taxon>
    </lineage>
</organism>
<accession>A0A4Y7KI02</accession>